<protein>
    <recommendedName>
        <fullName evidence="2">SprT-like domain-containing protein</fullName>
    </recommendedName>
</protein>
<name>A0A7R9ADX2_9CRUS</name>
<evidence type="ECO:0000313" key="3">
    <source>
        <dbReference type="EMBL" id="CAD7252418.1"/>
    </source>
</evidence>
<dbReference type="InterPro" id="IPR006640">
    <property type="entry name" value="SprT-like_domain"/>
</dbReference>
<feature type="region of interest" description="Disordered" evidence="1">
    <location>
        <begin position="173"/>
        <end position="198"/>
    </location>
</feature>
<dbReference type="GO" id="GO:0006974">
    <property type="term" value="P:DNA damage response"/>
    <property type="evidence" value="ECO:0007669"/>
    <property type="project" value="UniProtKB-ARBA"/>
</dbReference>
<dbReference type="EMBL" id="CAJPEV010004407">
    <property type="protein sequence ID" value="CAG0901739.1"/>
    <property type="molecule type" value="Genomic_DNA"/>
</dbReference>
<dbReference type="EMBL" id="LR903924">
    <property type="protein sequence ID" value="CAD7252418.1"/>
    <property type="molecule type" value="Genomic_DNA"/>
</dbReference>
<dbReference type="Pfam" id="PF10263">
    <property type="entry name" value="SprT-like"/>
    <property type="match status" value="1"/>
</dbReference>
<evidence type="ECO:0000259" key="2">
    <source>
        <dbReference type="Pfam" id="PF10263"/>
    </source>
</evidence>
<feature type="compositionally biased region" description="Polar residues" evidence="1">
    <location>
        <begin position="186"/>
        <end position="198"/>
    </location>
</feature>
<gene>
    <name evidence="3" type="ORF">DSTB1V02_LOCUS12176</name>
</gene>
<feature type="domain" description="SprT-like" evidence="2">
    <location>
        <begin position="17"/>
        <end position="119"/>
    </location>
</feature>
<organism evidence="3">
    <name type="scientific">Darwinula stevensoni</name>
    <dbReference type="NCBI Taxonomy" id="69355"/>
    <lineage>
        <taxon>Eukaryota</taxon>
        <taxon>Metazoa</taxon>
        <taxon>Ecdysozoa</taxon>
        <taxon>Arthropoda</taxon>
        <taxon>Crustacea</taxon>
        <taxon>Oligostraca</taxon>
        <taxon>Ostracoda</taxon>
        <taxon>Podocopa</taxon>
        <taxon>Podocopida</taxon>
        <taxon>Darwinulocopina</taxon>
        <taxon>Darwinuloidea</taxon>
        <taxon>Darwinulidae</taxon>
        <taxon>Darwinula</taxon>
    </lineage>
</organism>
<dbReference type="Proteomes" id="UP000677054">
    <property type="component" value="Unassembled WGS sequence"/>
</dbReference>
<evidence type="ECO:0000313" key="4">
    <source>
        <dbReference type="Proteomes" id="UP000677054"/>
    </source>
</evidence>
<accession>A0A7R9ADX2</accession>
<sequence>MDTKNDKPTEQAYTELQRAYDWFNKALFEGQLPECLITLQRNKRTMGYFSPERFVTLSGAKTDEIAMNPEYFAVHSIEEVLSTLVHEQCHLWQAHFGQKSRGGYHNKEWGLKMKAIGLMPSNTGQPGGKETGDQMTHYIVPGPFLAACQDLLTKAFRISWYDRFPARVQRTTPMVYSPGSDDPLDENTSQLSDAPASQNPMLMEVRPNINQTRLKYRCEGCGNQVWGKPALKIICGDCQLTFSVSG</sequence>
<reference evidence="3" key="1">
    <citation type="submission" date="2020-11" db="EMBL/GenBank/DDBJ databases">
        <authorList>
            <person name="Tran Van P."/>
        </authorList>
    </citation>
    <scope>NUCLEOTIDE SEQUENCE</scope>
</reference>
<evidence type="ECO:0000256" key="1">
    <source>
        <dbReference type="SAM" id="MobiDB-lite"/>
    </source>
</evidence>
<keyword evidence="4" id="KW-1185">Reference proteome</keyword>
<proteinExistence type="predicted"/>
<dbReference type="AlphaFoldDB" id="A0A7R9ADX2"/>